<evidence type="ECO:0000256" key="2">
    <source>
        <dbReference type="ARBA" id="ARBA00005699"/>
    </source>
</evidence>
<keyword evidence="3" id="KW-0813">Transport</keyword>
<keyword evidence="11" id="KW-1185">Reference proteome</keyword>
<dbReference type="OMA" id="CAQAYLN"/>
<comment type="subcellular location">
    <subcellularLocation>
        <location evidence="1">Mitochondrion membrane</location>
    </subcellularLocation>
</comment>
<evidence type="ECO:0000256" key="8">
    <source>
        <dbReference type="ARBA" id="ARBA00023136"/>
    </source>
</evidence>
<dbReference type="GeneID" id="5232791"/>
<dbReference type="AlphaFoldDB" id="A5E1N3"/>
<keyword evidence="4" id="KW-0138">CF(0)</keyword>
<dbReference type="GO" id="GO:0042407">
    <property type="term" value="P:cristae formation"/>
    <property type="evidence" value="ECO:0007669"/>
    <property type="project" value="EnsemblFungi"/>
</dbReference>
<gene>
    <name evidence="10" type="ORF">LELG_03520</name>
</gene>
<sequence length="125" mass="13871">MSAIVSKAAGLANSLISKSNELVTKSIYWSKVGLELSKNVIQKEGMGIPTGKQFESVYQCAVKLIKSPQEQQKLIEQAKKFRPDTKQAVQYGVYGVQIVGFFSLGEIIGRRSLFGYPKLDNSHHH</sequence>
<name>A5E1N3_LODEL</name>
<comment type="similarity">
    <text evidence="2">Belongs to the ATPase g subunit family.</text>
</comment>
<dbReference type="Proteomes" id="UP000001996">
    <property type="component" value="Unassembled WGS sequence"/>
</dbReference>
<evidence type="ECO:0000313" key="11">
    <source>
        <dbReference type="Proteomes" id="UP000001996"/>
    </source>
</evidence>
<evidence type="ECO:0000256" key="4">
    <source>
        <dbReference type="ARBA" id="ARBA00022547"/>
    </source>
</evidence>
<keyword evidence="6" id="KW-0406">Ion transport</keyword>
<dbReference type="InParanoid" id="A5E1N3"/>
<dbReference type="FunCoup" id="A5E1N3">
    <property type="interactions" value="81"/>
</dbReference>
<evidence type="ECO:0000256" key="1">
    <source>
        <dbReference type="ARBA" id="ARBA00004325"/>
    </source>
</evidence>
<proteinExistence type="inferred from homology"/>
<dbReference type="GO" id="GO:0045259">
    <property type="term" value="C:proton-transporting ATP synthase complex"/>
    <property type="evidence" value="ECO:0007669"/>
    <property type="project" value="UniProtKB-KW"/>
</dbReference>
<accession>A5E1N3</accession>
<dbReference type="OrthoDB" id="437at2759"/>
<dbReference type="InterPro" id="IPR006808">
    <property type="entry name" value="ATP_synth_F0_gsu_mt"/>
</dbReference>
<dbReference type="eggNOG" id="KOG4103">
    <property type="taxonomic scope" value="Eukaryota"/>
</dbReference>
<keyword evidence="9" id="KW-0066">ATP synthesis</keyword>
<dbReference type="GO" id="GO:0046933">
    <property type="term" value="F:proton-transporting ATP synthase activity, rotational mechanism"/>
    <property type="evidence" value="ECO:0007669"/>
    <property type="project" value="EnsemblFungi"/>
</dbReference>
<dbReference type="EMBL" id="CH981527">
    <property type="protein sequence ID" value="EDK45341.1"/>
    <property type="molecule type" value="Genomic_DNA"/>
</dbReference>
<evidence type="ECO:0000256" key="9">
    <source>
        <dbReference type="ARBA" id="ARBA00023310"/>
    </source>
</evidence>
<organism evidence="10 11">
    <name type="scientific">Lodderomyces elongisporus (strain ATCC 11503 / CBS 2605 / JCM 1781 / NBRC 1676 / NRRL YB-4239)</name>
    <name type="common">Yeast</name>
    <name type="synonym">Saccharomyces elongisporus</name>
    <dbReference type="NCBI Taxonomy" id="379508"/>
    <lineage>
        <taxon>Eukaryota</taxon>
        <taxon>Fungi</taxon>
        <taxon>Dikarya</taxon>
        <taxon>Ascomycota</taxon>
        <taxon>Saccharomycotina</taxon>
        <taxon>Pichiomycetes</taxon>
        <taxon>Debaryomycetaceae</taxon>
        <taxon>Candida/Lodderomyces clade</taxon>
        <taxon>Lodderomyces</taxon>
    </lineage>
</organism>
<dbReference type="KEGG" id="lel:PVL30_003010"/>
<dbReference type="Pfam" id="PF04718">
    <property type="entry name" value="ATP-synt_G"/>
    <property type="match status" value="1"/>
</dbReference>
<dbReference type="HOGENOM" id="CLU_083674_1_0_1"/>
<dbReference type="STRING" id="379508.A5E1N3"/>
<dbReference type="GO" id="GO:0065003">
    <property type="term" value="P:protein-containing complex assembly"/>
    <property type="evidence" value="ECO:0007669"/>
    <property type="project" value="EnsemblFungi"/>
</dbReference>
<dbReference type="GO" id="GO:0005743">
    <property type="term" value="C:mitochondrial inner membrane"/>
    <property type="evidence" value="ECO:0007669"/>
    <property type="project" value="EnsemblFungi"/>
</dbReference>
<evidence type="ECO:0000256" key="6">
    <source>
        <dbReference type="ARBA" id="ARBA00023065"/>
    </source>
</evidence>
<evidence type="ECO:0008006" key="12">
    <source>
        <dbReference type="Google" id="ProtNLM"/>
    </source>
</evidence>
<evidence type="ECO:0000256" key="5">
    <source>
        <dbReference type="ARBA" id="ARBA00022781"/>
    </source>
</evidence>
<evidence type="ECO:0000313" key="10">
    <source>
        <dbReference type="EMBL" id="EDK45341.1"/>
    </source>
</evidence>
<protein>
    <recommendedName>
        <fullName evidence="12">ATP synthase subunit g, mitochondrial</fullName>
    </recommendedName>
</protein>
<reference evidence="10 11" key="1">
    <citation type="journal article" date="2009" name="Nature">
        <title>Evolution of pathogenicity and sexual reproduction in eight Candida genomes.</title>
        <authorList>
            <person name="Butler G."/>
            <person name="Rasmussen M.D."/>
            <person name="Lin M.F."/>
            <person name="Santos M.A."/>
            <person name="Sakthikumar S."/>
            <person name="Munro C.A."/>
            <person name="Rheinbay E."/>
            <person name="Grabherr M."/>
            <person name="Forche A."/>
            <person name="Reedy J.L."/>
            <person name="Agrafioti I."/>
            <person name="Arnaud M.B."/>
            <person name="Bates S."/>
            <person name="Brown A.J."/>
            <person name="Brunke S."/>
            <person name="Costanzo M.C."/>
            <person name="Fitzpatrick D.A."/>
            <person name="de Groot P.W."/>
            <person name="Harris D."/>
            <person name="Hoyer L.L."/>
            <person name="Hube B."/>
            <person name="Klis F.M."/>
            <person name="Kodira C."/>
            <person name="Lennard N."/>
            <person name="Logue M.E."/>
            <person name="Martin R."/>
            <person name="Neiman A.M."/>
            <person name="Nikolaou E."/>
            <person name="Quail M.A."/>
            <person name="Quinn J."/>
            <person name="Santos M.C."/>
            <person name="Schmitzberger F.F."/>
            <person name="Sherlock G."/>
            <person name="Shah P."/>
            <person name="Silverstein K.A."/>
            <person name="Skrzypek M.S."/>
            <person name="Soll D."/>
            <person name="Staggs R."/>
            <person name="Stansfield I."/>
            <person name="Stumpf M.P."/>
            <person name="Sudbery P.E."/>
            <person name="Srikantha T."/>
            <person name="Zeng Q."/>
            <person name="Berman J."/>
            <person name="Berriman M."/>
            <person name="Heitman J."/>
            <person name="Gow N.A."/>
            <person name="Lorenz M.C."/>
            <person name="Birren B.W."/>
            <person name="Kellis M."/>
            <person name="Cuomo C.A."/>
        </authorList>
    </citation>
    <scope>NUCLEOTIDE SEQUENCE [LARGE SCALE GENOMIC DNA]</scope>
    <source>
        <strain evidence="11">ATCC 11503 / BCRC 21390 / CBS 2605 / JCM 1781 / NBRC 1676 / NRRL YB-4239</strain>
    </source>
</reference>
<evidence type="ECO:0000256" key="3">
    <source>
        <dbReference type="ARBA" id="ARBA00022448"/>
    </source>
</evidence>
<keyword evidence="8" id="KW-0472">Membrane</keyword>
<keyword evidence="5" id="KW-0375">Hydrogen ion transport</keyword>
<evidence type="ECO:0000256" key="7">
    <source>
        <dbReference type="ARBA" id="ARBA00023128"/>
    </source>
</evidence>
<dbReference type="VEuPathDB" id="FungiDB:LELG_03520"/>
<keyword evidence="7" id="KW-0496">Mitochondrion</keyword>